<evidence type="ECO:0000313" key="3">
    <source>
        <dbReference type="Proteomes" id="UP000314294"/>
    </source>
</evidence>
<protein>
    <submittedName>
        <fullName evidence="2">Uncharacterized protein</fullName>
    </submittedName>
</protein>
<dbReference type="AlphaFoldDB" id="A0A4Z2ETQ4"/>
<accession>A0A4Z2ETQ4</accession>
<feature type="region of interest" description="Disordered" evidence="1">
    <location>
        <begin position="1"/>
        <end position="21"/>
    </location>
</feature>
<name>A0A4Z2ETQ4_9TELE</name>
<feature type="region of interest" description="Disordered" evidence="1">
    <location>
        <begin position="63"/>
        <end position="97"/>
    </location>
</feature>
<comment type="caution">
    <text evidence="2">The sequence shown here is derived from an EMBL/GenBank/DDBJ whole genome shotgun (WGS) entry which is preliminary data.</text>
</comment>
<evidence type="ECO:0000256" key="1">
    <source>
        <dbReference type="SAM" id="MobiDB-lite"/>
    </source>
</evidence>
<organism evidence="2 3">
    <name type="scientific">Liparis tanakae</name>
    <name type="common">Tanaka's snailfish</name>
    <dbReference type="NCBI Taxonomy" id="230148"/>
    <lineage>
        <taxon>Eukaryota</taxon>
        <taxon>Metazoa</taxon>
        <taxon>Chordata</taxon>
        <taxon>Craniata</taxon>
        <taxon>Vertebrata</taxon>
        <taxon>Euteleostomi</taxon>
        <taxon>Actinopterygii</taxon>
        <taxon>Neopterygii</taxon>
        <taxon>Teleostei</taxon>
        <taxon>Neoteleostei</taxon>
        <taxon>Acanthomorphata</taxon>
        <taxon>Eupercaria</taxon>
        <taxon>Perciformes</taxon>
        <taxon>Cottioidei</taxon>
        <taxon>Cottales</taxon>
        <taxon>Liparidae</taxon>
        <taxon>Liparis</taxon>
    </lineage>
</organism>
<proteinExistence type="predicted"/>
<keyword evidence="3" id="KW-1185">Reference proteome</keyword>
<dbReference type="EMBL" id="SRLO01003024">
    <property type="protein sequence ID" value="TNN31961.1"/>
    <property type="molecule type" value="Genomic_DNA"/>
</dbReference>
<reference evidence="2 3" key="1">
    <citation type="submission" date="2019-03" db="EMBL/GenBank/DDBJ databases">
        <title>First draft genome of Liparis tanakae, snailfish: a comprehensive survey of snailfish specific genes.</title>
        <authorList>
            <person name="Kim W."/>
            <person name="Song I."/>
            <person name="Jeong J.-H."/>
            <person name="Kim D."/>
            <person name="Kim S."/>
            <person name="Ryu S."/>
            <person name="Song J.Y."/>
            <person name="Lee S.K."/>
        </authorList>
    </citation>
    <scope>NUCLEOTIDE SEQUENCE [LARGE SCALE GENOMIC DNA]</scope>
    <source>
        <tissue evidence="2">Muscle</tissue>
    </source>
</reference>
<dbReference type="Proteomes" id="UP000314294">
    <property type="component" value="Unassembled WGS sequence"/>
</dbReference>
<gene>
    <name evidence="2" type="ORF">EYF80_057879</name>
</gene>
<evidence type="ECO:0000313" key="2">
    <source>
        <dbReference type="EMBL" id="TNN31961.1"/>
    </source>
</evidence>
<sequence length="97" mass="10491">MDLDPWIWTRTHGSGPGPMNLDQSYWGDQTGTFYQLLREDRVQHAAEDGHEAVQRLLVSGLLSEGHSDPPLPLPGVQQLSGDERAAGRPSRAACGGA</sequence>